<comment type="function">
    <text evidence="1">May be involved in the biogenesis of curli organelles.</text>
</comment>
<feature type="chain" id="PRO_5011540384" description="Curli production assembly/transport component CsgF" evidence="4">
    <location>
        <begin position="22"/>
        <end position="135"/>
    </location>
</feature>
<dbReference type="Pfam" id="PF10614">
    <property type="entry name" value="CsgF"/>
    <property type="match status" value="1"/>
</dbReference>
<protein>
    <recommendedName>
        <fullName evidence="2">Curli production assembly/transport component CsgF</fullName>
    </recommendedName>
</protein>
<organism evidence="5 6">
    <name type="scientific">Limimonas halophila</name>
    <dbReference type="NCBI Taxonomy" id="1082479"/>
    <lineage>
        <taxon>Bacteria</taxon>
        <taxon>Pseudomonadati</taxon>
        <taxon>Pseudomonadota</taxon>
        <taxon>Alphaproteobacteria</taxon>
        <taxon>Rhodospirillales</taxon>
        <taxon>Rhodovibrionaceae</taxon>
        <taxon>Limimonas</taxon>
    </lineage>
</organism>
<evidence type="ECO:0000313" key="5">
    <source>
        <dbReference type="EMBL" id="SDG09569.1"/>
    </source>
</evidence>
<keyword evidence="6" id="KW-1185">Reference proteome</keyword>
<keyword evidence="3 4" id="KW-0732">Signal</keyword>
<dbReference type="Proteomes" id="UP000199415">
    <property type="component" value="Unassembled WGS sequence"/>
</dbReference>
<evidence type="ECO:0000256" key="1">
    <source>
        <dbReference type="ARBA" id="ARBA00003989"/>
    </source>
</evidence>
<evidence type="ECO:0000313" key="6">
    <source>
        <dbReference type="Proteomes" id="UP000199415"/>
    </source>
</evidence>
<dbReference type="OrthoDB" id="1443407at2"/>
<gene>
    <name evidence="5" type="ORF">SAMN05216241_105115</name>
</gene>
<evidence type="ECO:0000256" key="2">
    <source>
        <dbReference type="ARBA" id="ARBA00014031"/>
    </source>
</evidence>
<reference evidence="5 6" key="1">
    <citation type="submission" date="2016-10" db="EMBL/GenBank/DDBJ databases">
        <authorList>
            <person name="de Groot N.N."/>
        </authorList>
    </citation>
    <scope>NUCLEOTIDE SEQUENCE [LARGE SCALE GENOMIC DNA]</scope>
    <source>
        <strain evidence="5 6">DSM 25584</strain>
    </source>
</reference>
<dbReference type="AlphaFoldDB" id="A0A1G7RHF3"/>
<dbReference type="STRING" id="1082479.SAMN05216241_105115"/>
<feature type="signal peptide" evidence="4">
    <location>
        <begin position="1"/>
        <end position="21"/>
    </location>
</feature>
<name>A0A1G7RHF3_9PROT</name>
<sequence>MTRTAFAAALAALLIAGSAGASPLTYRPINPSFGGNPFNSDHLLATAQQQKQFEESRRSFQRDPIADFTADLERRLLSEVARDITGAIFGENPQDSGQFEVGGTTINFERIGDEVLINLTDGASETSITLPAPQF</sequence>
<dbReference type="EMBL" id="FNCE01000005">
    <property type="protein sequence ID" value="SDG09569.1"/>
    <property type="molecule type" value="Genomic_DNA"/>
</dbReference>
<dbReference type="RefSeq" id="WP_090019715.1">
    <property type="nucleotide sequence ID" value="NZ_FNCE01000005.1"/>
</dbReference>
<accession>A0A1G7RHF3</accession>
<dbReference type="InterPro" id="IPR018893">
    <property type="entry name" value="T8SS_CsgF"/>
</dbReference>
<evidence type="ECO:0000256" key="4">
    <source>
        <dbReference type="SAM" id="SignalP"/>
    </source>
</evidence>
<proteinExistence type="predicted"/>
<evidence type="ECO:0000256" key="3">
    <source>
        <dbReference type="ARBA" id="ARBA00022729"/>
    </source>
</evidence>